<name>A0A640TQ01_STRNI</name>
<evidence type="ECO:0000313" key="2">
    <source>
        <dbReference type="EMBL" id="GFE25697.1"/>
    </source>
</evidence>
<dbReference type="InterPro" id="IPR036397">
    <property type="entry name" value="RNaseH_sf"/>
</dbReference>
<dbReference type="GO" id="GO:0015074">
    <property type="term" value="P:DNA integration"/>
    <property type="evidence" value="ECO:0007669"/>
    <property type="project" value="InterPro"/>
</dbReference>
<dbReference type="GO" id="GO:0005829">
    <property type="term" value="C:cytosol"/>
    <property type="evidence" value="ECO:0007669"/>
    <property type="project" value="TreeGrafter"/>
</dbReference>
<dbReference type="Gene3D" id="3.30.420.10">
    <property type="entry name" value="Ribonuclease H-like superfamily/Ribonuclease H"/>
    <property type="match status" value="1"/>
</dbReference>
<evidence type="ECO:0000259" key="1">
    <source>
        <dbReference type="PROSITE" id="PS50994"/>
    </source>
</evidence>
<dbReference type="PROSITE" id="PS50994">
    <property type="entry name" value="INTEGRASE"/>
    <property type="match status" value="1"/>
</dbReference>
<accession>A0A640TQ01</accession>
<evidence type="ECO:0000313" key="3">
    <source>
        <dbReference type="Proteomes" id="UP000429552"/>
    </source>
</evidence>
<proteinExistence type="predicted"/>
<dbReference type="GO" id="GO:0032196">
    <property type="term" value="P:transposition"/>
    <property type="evidence" value="ECO:0007669"/>
    <property type="project" value="TreeGrafter"/>
</dbReference>
<dbReference type="SUPFAM" id="SSF53098">
    <property type="entry name" value="Ribonuclease H-like"/>
    <property type="match status" value="1"/>
</dbReference>
<dbReference type="InterPro" id="IPR012337">
    <property type="entry name" value="RNaseH-like_sf"/>
</dbReference>
<dbReference type="GO" id="GO:0003676">
    <property type="term" value="F:nucleic acid binding"/>
    <property type="evidence" value="ECO:0007669"/>
    <property type="project" value="InterPro"/>
</dbReference>
<dbReference type="PANTHER" id="PTHR10948:SF23">
    <property type="entry name" value="TRANSPOSASE INSI FOR INSERTION SEQUENCE ELEMENT IS30A-RELATED"/>
    <property type="match status" value="1"/>
</dbReference>
<dbReference type="PANTHER" id="PTHR10948">
    <property type="entry name" value="TRANSPOSASE"/>
    <property type="match status" value="1"/>
</dbReference>
<dbReference type="RefSeq" id="WP_218041864.1">
    <property type="nucleotide sequence ID" value="NZ_BMSS01000006.1"/>
</dbReference>
<reference evidence="2 3" key="1">
    <citation type="submission" date="2019-12" db="EMBL/GenBank/DDBJ databases">
        <title>Whole genome shotgun sequence of Streptomyces libani subsp. libani NBRC 13452.</title>
        <authorList>
            <person name="Ichikawa N."/>
            <person name="Kimura A."/>
            <person name="Kitahashi Y."/>
            <person name="Komaki H."/>
            <person name="Tamura T."/>
        </authorList>
    </citation>
    <scope>NUCLEOTIDE SEQUENCE [LARGE SCALE GENOMIC DNA]</scope>
    <source>
        <strain evidence="2 3">NBRC 13452</strain>
    </source>
</reference>
<feature type="domain" description="Integrase catalytic" evidence="1">
    <location>
        <begin position="1"/>
        <end position="82"/>
    </location>
</feature>
<dbReference type="EMBL" id="BLIP01000002">
    <property type="protein sequence ID" value="GFE25697.1"/>
    <property type="molecule type" value="Genomic_DNA"/>
</dbReference>
<sequence>MPHHFAFSAASGVPVYFCEPHSPWQRSSNENTDGLLRQYVLKGSDLSTYSREERDAAAAELNSRPKKTLGWNSPAERFFKLLKNDPNTTCVATIR</sequence>
<protein>
    <recommendedName>
        <fullName evidence="1">Integrase catalytic domain-containing protein</fullName>
    </recommendedName>
</protein>
<dbReference type="AlphaFoldDB" id="A0A640TQ01"/>
<gene>
    <name evidence="2" type="ORF">Sliba_61500</name>
</gene>
<dbReference type="InterPro" id="IPR051917">
    <property type="entry name" value="Transposase-Integrase"/>
</dbReference>
<dbReference type="GO" id="GO:0004803">
    <property type="term" value="F:transposase activity"/>
    <property type="evidence" value="ECO:0007669"/>
    <property type="project" value="TreeGrafter"/>
</dbReference>
<comment type="caution">
    <text evidence="2">The sequence shown here is derived from an EMBL/GenBank/DDBJ whole genome shotgun (WGS) entry which is preliminary data.</text>
</comment>
<organism evidence="2 3">
    <name type="scientific">Streptomyces nigrescens</name>
    <dbReference type="NCBI Taxonomy" id="1920"/>
    <lineage>
        <taxon>Bacteria</taxon>
        <taxon>Bacillati</taxon>
        <taxon>Actinomycetota</taxon>
        <taxon>Actinomycetes</taxon>
        <taxon>Kitasatosporales</taxon>
        <taxon>Streptomycetaceae</taxon>
        <taxon>Streptomyces</taxon>
    </lineage>
</organism>
<dbReference type="InterPro" id="IPR001584">
    <property type="entry name" value="Integrase_cat-core"/>
</dbReference>
<dbReference type="Proteomes" id="UP000429552">
    <property type="component" value="Unassembled WGS sequence"/>
</dbReference>